<accession>X1FFY2</accession>
<sequence>MLRKAKELRGTVAGRHLYKKLKAMFKEIKQFNRTNPTKEERAGKYDTMTKELKAIIKYYSKYEELKGLITYIGNNIGN</sequence>
<dbReference type="EMBL" id="BARU01008725">
    <property type="protein sequence ID" value="GAH44516.1"/>
    <property type="molecule type" value="Genomic_DNA"/>
</dbReference>
<reference evidence="1" key="1">
    <citation type="journal article" date="2014" name="Front. Microbiol.">
        <title>High frequency of phylogenetically diverse reductive dehalogenase-homologous genes in deep subseafloor sedimentary metagenomes.</title>
        <authorList>
            <person name="Kawai M."/>
            <person name="Futagami T."/>
            <person name="Toyoda A."/>
            <person name="Takaki Y."/>
            <person name="Nishi S."/>
            <person name="Hori S."/>
            <person name="Arai W."/>
            <person name="Tsubouchi T."/>
            <person name="Morono Y."/>
            <person name="Uchiyama I."/>
            <person name="Ito T."/>
            <person name="Fujiyama A."/>
            <person name="Inagaki F."/>
            <person name="Takami H."/>
        </authorList>
    </citation>
    <scope>NUCLEOTIDE SEQUENCE</scope>
    <source>
        <strain evidence="1">Expedition CK06-06</strain>
    </source>
</reference>
<proteinExistence type="predicted"/>
<organism evidence="1">
    <name type="scientific">marine sediment metagenome</name>
    <dbReference type="NCBI Taxonomy" id="412755"/>
    <lineage>
        <taxon>unclassified sequences</taxon>
        <taxon>metagenomes</taxon>
        <taxon>ecological metagenomes</taxon>
    </lineage>
</organism>
<name>X1FFY2_9ZZZZ</name>
<gene>
    <name evidence="1" type="ORF">S03H2_16980</name>
</gene>
<dbReference type="AlphaFoldDB" id="X1FFY2"/>
<evidence type="ECO:0000313" key="1">
    <source>
        <dbReference type="EMBL" id="GAH44516.1"/>
    </source>
</evidence>
<comment type="caution">
    <text evidence="1">The sequence shown here is derived from an EMBL/GenBank/DDBJ whole genome shotgun (WGS) entry which is preliminary data.</text>
</comment>
<protein>
    <submittedName>
        <fullName evidence="1">Uncharacterized protein</fullName>
    </submittedName>
</protein>